<evidence type="ECO:0000256" key="3">
    <source>
        <dbReference type="ARBA" id="ARBA00022840"/>
    </source>
</evidence>
<evidence type="ECO:0000256" key="2">
    <source>
        <dbReference type="ARBA" id="ARBA00022741"/>
    </source>
</evidence>
<sequence>MNTPPPSGATRKQELREEAKRRRFTLSTEEIREMSRAIHRLLLPLLRDARTVMLYVSKPPEVETDALIDALLADGTDVVVPIIEQETRSLRLSYLRDRSALVESTFHVPEPIGSEIPARREAIDCIIVPLVGFDHSGNRLGYGAGYYDRFLAGAGGVPVIGLAFSCQEMVSVPCEPFDRKMDHIVTEREIITCTRAEG</sequence>
<dbReference type="OrthoDB" id="18307at2157"/>
<feature type="compositionally biased region" description="Basic and acidic residues" evidence="4">
    <location>
        <begin position="11"/>
        <end position="20"/>
    </location>
</feature>
<dbReference type="NCBIfam" id="TIGR02727">
    <property type="entry name" value="MTHFS_bact"/>
    <property type="match status" value="1"/>
</dbReference>
<evidence type="ECO:0000313" key="6">
    <source>
        <dbReference type="Proteomes" id="UP000292580"/>
    </source>
</evidence>
<name>A0A483CVK3_9EURY</name>
<keyword evidence="3" id="KW-0067">ATP-binding</keyword>
<keyword evidence="2" id="KW-0547">Nucleotide-binding</keyword>
<dbReference type="InterPro" id="IPR024185">
    <property type="entry name" value="FTHF_cligase-like_sf"/>
</dbReference>
<proteinExistence type="inferred from homology"/>
<dbReference type="InterPro" id="IPR037171">
    <property type="entry name" value="NagB/RpiA_transferase-like"/>
</dbReference>
<keyword evidence="5" id="KW-0436">Ligase</keyword>
<dbReference type="EMBL" id="PGCL01000002">
    <property type="protein sequence ID" value="TAJ45027.1"/>
    <property type="molecule type" value="Genomic_DNA"/>
</dbReference>
<dbReference type="GO" id="GO:0005524">
    <property type="term" value="F:ATP binding"/>
    <property type="evidence" value="ECO:0007669"/>
    <property type="project" value="UniProtKB-KW"/>
</dbReference>
<dbReference type="PIRSF" id="PIRSF006806">
    <property type="entry name" value="FTHF_cligase"/>
    <property type="match status" value="1"/>
</dbReference>
<dbReference type="GO" id="GO:0030272">
    <property type="term" value="F:5-formyltetrahydrofolate cyclo-ligase activity"/>
    <property type="evidence" value="ECO:0007669"/>
    <property type="project" value="TreeGrafter"/>
</dbReference>
<feature type="region of interest" description="Disordered" evidence="4">
    <location>
        <begin position="1"/>
        <end position="20"/>
    </location>
</feature>
<dbReference type="SUPFAM" id="SSF100950">
    <property type="entry name" value="NagB/RpiA/CoA transferase-like"/>
    <property type="match status" value="1"/>
</dbReference>
<gene>
    <name evidence="5" type="ORF">CUJ86_05130</name>
</gene>
<evidence type="ECO:0000256" key="4">
    <source>
        <dbReference type="SAM" id="MobiDB-lite"/>
    </source>
</evidence>
<dbReference type="Proteomes" id="UP000292580">
    <property type="component" value="Unassembled WGS sequence"/>
</dbReference>
<dbReference type="InterPro" id="IPR002698">
    <property type="entry name" value="FTHF_cligase"/>
</dbReference>
<dbReference type="Gene3D" id="3.40.50.10420">
    <property type="entry name" value="NagB/RpiA/CoA transferase-like"/>
    <property type="match status" value="1"/>
</dbReference>
<reference evidence="5 6" key="1">
    <citation type="submission" date="2017-11" db="EMBL/GenBank/DDBJ databases">
        <title>Isolation and Characterization of Methanofollis Species from Methane Seep Offshore SW Taiwan.</title>
        <authorList>
            <person name="Teng N.-H."/>
            <person name="Lai M.-C."/>
            <person name="Chen S.-C."/>
        </authorList>
    </citation>
    <scope>NUCLEOTIDE SEQUENCE [LARGE SCALE GENOMIC DNA]</scope>
    <source>
        <strain evidence="5 6">FWC-SCC2</strain>
    </source>
</reference>
<keyword evidence="6" id="KW-1185">Reference proteome</keyword>
<comment type="caution">
    <text evidence="5">The sequence shown here is derived from an EMBL/GenBank/DDBJ whole genome shotgun (WGS) entry which is preliminary data.</text>
</comment>
<dbReference type="Pfam" id="PF01812">
    <property type="entry name" value="5-FTHF_cyc-lig"/>
    <property type="match status" value="1"/>
</dbReference>
<dbReference type="PANTHER" id="PTHR23407:SF1">
    <property type="entry name" value="5-FORMYLTETRAHYDROFOLATE CYCLO-LIGASE"/>
    <property type="match status" value="1"/>
</dbReference>
<dbReference type="GO" id="GO:0009396">
    <property type="term" value="P:folic acid-containing compound biosynthetic process"/>
    <property type="evidence" value="ECO:0007669"/>
    <property type="project" value="TreeGrafter"/>
</dbReference>
<evidence type="ECO:0000256" key="1">
    <source>
        <dbReference type="ARBA" id="ARBA00010638"/>
    </source>
</evidence>
<protein>
    <submittedName>
        <fullName evidence="5">5-formyltetrahydrofolate cyclo-ligase</fullName>
    </submittedName>
</protein>
<dbReference type="AlphaFoldDB" id="A0A483CVK3"/>
<dbReference type="GO" id="GO:0035999">
    <property type="term" value="P:tetrahydrofolate interconversion"/>
    <property type="evidence" value="ECO:0007669"/>
    <property type="project" value="TreeGrafter"/>
</dbReference>
<accession>A0A483CVK3</accession>
<comment type="similarity">
    <text evidence="1">Belongs to the 5-formyltetrahydrofolate cyclo-ligase family.</text>
</comment>
<evidence type="ECO:0000313" key="5">
    <source>
        <dbReference type="EMBL" id="TAJ45027.1"/>
    </source>
</evidence>
<organism evidence="5 6">
    <name type="scientific">Methanofollis fontis</name>
    <dbReference type="NCBI Taxonomy" id="2052832"/>
    <lineage>
        <taxon>Archaea</taxon>
        <taxon>Methanobacteriati</taxon>
        <taxon>Methanobacteriota</taxon>
        <taxon>Stenosarchaea group</taxon>
        <taxon>Methanomicrobia</taxon>
        <taxon>Methanomicrobiales</taxon>
        <taxon>Methanomicrobiaceae</taxon>
        <taxon>Methanofollis</taxon>
    </lineage>
</organism>
<dbReference type="PANTHER" id="PTHR23407">
    <property type="entry name" value="ATPASE INHIBITOR/5-FORMYLTETRAHYDROFOLATE CYCLO-LIGASE"/>
    <property type="match status" value="1"/>
</dbReference>